<feature type="region of interest" description="Disordered" evidence="1">
    <location>
        <begin position="40"/>
        <end position="59"/>
    </location>
</feature>
<evidence type="ECO:0000313" key="3">
    <source>
        <dbReference type="Proteomes" id="UP000051063"/>
    </source>
</evidence>
<dbReference type="Proteomes" id="UP000051063">
    <property type="component" value="Unassembled WGS sequence"/>
</dbReference>
<name>A0ABR5N1A6_BRECH</name>
<gene>
    <name evidence="2" type="ORF">AN963_22840</name>
</gene>
<sequence>MNRRRPFSYDPRFSFPWGPFYPPGHVPQKKSRDAVVKGLRPTNRSTTSHHPIAPINPFPPDPYINQLKLSEALQTGTLFQWLHTPYGNEQGDATKEVSKDSTEKETNEAEDSPSKKPAPGSTP</sequence>
<feature type="region of interest" description="Disordered" evidence="1">
    <location>
        <begin position="84"/>
        <end position="123"/>
    </location>
</feature>
<reference evidence="2 3" key="1">
    <citation type="submission" date="2015-09" db="EMBL/GenBank/DDBJ databases">
        <title>Genome sequencing project for genomic taxonomy and phylogenomics of Bacillus-like bacteria.</title>
        <authorList>
            <person name="Liu B."/>
            <person name="Wang J."/>
            <person name="Zhu Y."/>
            <person name="Liu G."/>
            <person name="Chen Q."/>
            <person name="Chen Z."/>
            <person name="Lan J."/>
            <person name="Che J."/>
            <person name="Ge C."/>
            <person name="Shi H."/>
            <person name="Pan Z."/>
            <person name="Liu X."/>
        </authorList>
    </citation>
    <scope>NUCLEOTIDE SEQUENCE [LARGE SCALE GENOMIC DNA]</scope>
    <source>
        <strain evidence="2 3">DSM 8552</strain>
    </source>
</reference>
<evidence type="ECO:0000313" key="2">
    <source>
        <dbReference type="EMBL" id="KQL44260.1"/>
    </source>
</evidence>
<dbReference type="RefSeq" id="WP_055746846.1">
    <property type="nucleotide sequence ID" value="NZ_LJJB01000013.1"/>
</dbReference>
<organism evidence="2 3">
    <name type="scientific">Brevibacillus choshinensis</name>
    <dbReference type="NCBI Taxonomy" id="54911"/>
    <lineage>
        <taxon>Bacteria</taxon>
        <taxon>Bacillati</taxon>
        <taxon>Bacillota</taxon>
        <taxon>Bacilli</taxon>
        <taxon>Bacillales</taxon>
        <taxon>Paenibacillaceae</taxon>
        <taxon>Brevibacillus</taxon>
    </lineage>
</organism>
<dbReference type="EMBL" id="LJJB01000013">
    <property type="protein sequence ID" value="KQL44260.1"/>
    <property type="molecule type" value="Genomic_DNA"/>
</dbReference>
<feature type="compositionally biased region" description="Basic and acidic residues" evidence="1">
    <location>
        <begin position="92"/>
        <end position="107"/>
    </location>
</feature>
<protein>
    <submittedName>
        <fullName evidence="2">Uncharacterized protein</fullName>
    </submittedName>
</protein>
<keyword evidence="3" id="KW-1185">Reference proteome</keyword>
<comment type="caution">
    <text evidence="2">The sequence shown here is derived from an EMBL/GenBank/DDBJ whole genome shotgun (WGS) entry which is preliminary data.</text>
</comment>
<evidence type="ECO:0000256" key="1">
    <source>
        <dbReference type="SAM" id="MobiDB-lite"/>
    </source>
</evidence>
<proteinExistence type="predicted"/>
<accession>A0ABR5N1A6</accession>